<reference evidence="2" key="1">
    <citation type="journal article" date="2021" name="bioRxiv">
        <title>Whole Genome Assembly and Annotation of Northern Wild Rice, Zizania palustris L., Supports a Whole Genome Duplication in the Zizania Genus.</title>
        <authorList>
            <person name="Haas M."/>
            <person name="Kono T."/>
            <person name="Macchietto M."/>
            <person name="Millas R."/>
            <person name="McGilp L."/>
            <person name="Shao M."/>
            <person name="Duquette J."/>
            <person name="Hirsch C.N."/>
            <person name="Kimball J."/>
        </authorList>
    </citation>
    <scope>NUCLEOTIDE SEQUENCE</scope>
    <source>
        <tissue evidence="2">Fresh leaf tissue</tissue>
    </source>
</reference>
<keyword evidence="3" id="KW-1185">Reference proteome</keyword>
<sequence length="100" mass="11220">MKCLDAIEDKLQLIQPLEERVVALEVIVQNSESLPPQATLNQVDPHSCNQREEYQNCCMPDSNNDDDQGDPSPCHQGGGHQNRRWVGSDDDDLEDPPPCH</sequence>
<proteinExistence type="predicted"/>
<comment type="caution">
    <text evidence="2">The sequence shown here is derived from an EMBL/GenBank/DDBJ whole genome shotgun (WGS) entry which is preliminary data.</text>
</comment>
<feature type="compositionally biased region" description="Acidic residues" evidence="1">
    <location>
        <begin position="88"/>
        <end position="100"/>
    </location>
</feature>
<gene>
    <name evidence="2" type="ORF">GUJ93_ZPchr0006g42699</name>
</gene>
<dbReference type="Proteomes" id="UP000729402">
    <property type="component" value="Unassembled WGS sequence"/>
</dbReference>
<organism evidence="2 3">
    <name type="scientific">Zizania palustris</name>
    <name type="common">Northern wild rice</name>
    <dbReference type="NCBI Taxonomy" id="103762"/>
    <lineage>
        <taxon>Eukaryota</taxon>
        <taxon>Viridiplantae</taxon>
        <taxon>Streptophyta</taxon>
        <taxon>Embryophyta</taxon>
        <taxon>Tracheophyta</taxon>
        <taxon>Spermatophyta</taxon>
        <taxon>Magnoliopsida</taxon>
        <taxon>Liliopsida</taxon>
        <taxon>Poales</taxon>
        <taxon>Poaceae</taxon>
        <taxon>BOP clade</taxon>
        <taxon>Oryzoideae</taxon>
        <taxon>Oryzeae</taxon>
        <taxon>Zizaniinae</taxon>
        <taxon>Zizania</taxon>
    </lineage>
</organism>
<evidence type="ECO:0000313" key="3">
    <source>
        <dbReference type="Proteomes" id="UP000729402"/>
    </source>
</evidence>
<name>A0A8J5T2K7_ZIZPA</name>
<evidence type="ECO:0000313" key="2">
    <source>
        <dbReference type="EMBL" id="KAG8076702.1"/>
    </source>
</evidence>
<feature type="region of interest" description="Disordered" evidence="1">
    <location>
        <begin position="58"/>
        <end position="100"/>
    </location>
</feature>
<protein>
    <submittedName>
        <fullName evidence="2">Uncharacterized protein</fullName>
    </submittedName>
</protein>
<reference evidence="2" key="2">
    <citation type="submission" date="2021-02" db="EMBL/GenBank/DDBJ databases">
        <authorList>
            <person name="Kimball J.A."/>
            <person name="Haas M.W."/>
            <person name="Macchietto M."/>
            <person name="Kono T."/>
            <person name="Duquette J."/>
            <person name="Shao M."/>
        </authorList>
    </citation>
    <scope>NUCLEOTIDE SEQUENCE</scope>
    <source>
        <tissue evidence="2">Fresh leaf tissue</tissue>
    </source>
</reference>
<accession>A0A8J5T2K7</accession>
<dbReference type="AlphaFoldDB" id="A0A8J5T2K7"/>
<dbReference type="EMBL" id="JAAALK010000283">
    <property type="protein sequence ID" value="KAG8076702.1"/>
    <property type="molecule type" value="Genomic_DNA"/>
</dbReference>
<evidence type="ECO:0000256" key="1">
    <source>
        <dbReference type="SAM" id="MobiDB-lite"/>
    </source>
</evidence>